<dbReference type="GO" id="GO:0006167">
    <property type="term" value="P:AMP biosynthetic process"/>
    <property type="evidence" value="ECO:0007669"/>
    <property type="project" value="TreeGrafter"/>
</dbReference>
<dbReference type="InterPro" id="IPR015797">
    <property type="entry name" value="NUDIX_hydrolase-like_dom_sf"/>
</dbReference>
<gene>
    <name evidence="3" type="ORF">A2690_04340</name>
</gene>
<dbReference type="Pfam" id="PF00293">
    <property type="entry name" value="NUDIX"/>
    <property type="match status" value="1"/>
</dbReference>
<keyword evidence="1" id="KW-0378">Hydrolase</keyword>
<organism evidence="3 4">
    <name type="scientific">Candidatus Roizmanbacteria bacterium RIFCSPHIGHO2_01_FULL_39_12b</name>
    <dbReference type="NCBI Taxonomy" id="1802030"/>
    <lineage>
        <taxon>Bacteria</taxon>
        <taxon>Candidatus Roizmaniibacteriota</taxon>
    </lineage>
</organism>
<evidence type="ECO:0000256" key="1">
    <source>
        <dbReference type="ARBA" id="ARBA00022801"/>
    </source>
</evidence>
<name>A0A1F7GCF3_9BACT</name>
<dbReference type="CDD" id="cd03673">
    <property type="entry name" value="NUDIX_Ap6A_hydrolase"/>
    <property type="match status" value="1"/>
</dbReference>
<dbReference type="SUPFAM" id="SSF55811">
    <property type="entry name" value="Nudix"/>
    <property type="match status" value="1"/>
</dbReference>
<dbReference type="InterPro" id="IPR020084">
    <property type="entry name" value="NUDIX_hydrolase_CS"/>
</dbReference>
<reference evidence="3 4" key="1">
    <citation type="journal article" date="2016" name="Nat. Commun.">
        <title>Thousands of microbial genomes shed light on interconnected biogeochemical processes in an aquifer system.</title>
        <authorList>
            <person name="Anantharaman K."/>
            <person name="Brown C.T."/>
            <person name="Hug L.A."/>
            <person name="Sharon I."/>
            <person name="Castelle C.J."/>
            <person name="Probst A.J."/>
            <person name="Thomas B.C."/>
            <person name="Singh A."/>
            <person name="Wilkins M.J."/>
            <person name="Karaoz U."/>
            <person name="Brodie E.L."/>
            <person name="Williams K.H."/>
            <person name="Hubbard S.S."/>
            <person name="Banfield J.F."/>
        </authorList>
    </citation>
    <scope>NUCLEOTIDE SEQUENCE [LARGE SCALE GENOMIC DNA]</scope>
</reference>
<dbReference type="PANTHER" id="PTHR21340:SF0">
    <property type="entry name" value="BIS(5'-NUCLEOSYL)-TETRAPHOSPHATASE [ASYMMETRICAL]"/>
    <property type="match status" value="1"/>
</dbReference>
<dbReference type="PANTHER" id="PTHR21340">
    <property type="entry name" value="DIADENOSINE 5,5-P1,P4-TETRAPHOSPHATE PYROPHOSPHOHYDROLASE MUTT"/>
    <property type="match status" value="1"/>
</dbReference>
<dbReference type="GO" id="GO:0006754">
    <property type="term" value="P:ATP biosynthetic process"/>
    <property type="evidence" value="ECO:0007669"/>
    <property type="project" value="TreeGrafter"/>
</dbReference>
<sequence length="144" mass="16187">MIESLSAGGIVFKQTKSGAKWLICQNSAFKCWIFPKGQVGDKNIDESLIDAAVREVMEEGGVKARVVGVITPPIEYFFTSDGTRIHKTVHYFLMEYESGDPKLHDKEISEAKFVDFEVAMKTLTFDNDRMVFGSALKQLNQSKK</sequence>
<dbReference type="GO" id="GO:0004081">
    <property type="term" value="F:bis(5'-nucleosyl)-tetraphosphatase (asymmetrical) activity"/>
    <property type="evidence" value="ECO:0007669"/>
    <property type="project" value="TreeGrafter"/>
</dbReference>
<accession>A0A1F7GCF3</accession>
<evidence type="ECO:0000313" key="4">
    <source>
        <dbReference type="Proteomes" id="UP000178372"/>
    </source>
</evidence>
<dbReference type="PROSITE" id="PS00893">
    <property type="entry name" value="NUDIX_BOX"/>
    <property type="match status" value="1"/>
</dbReference>
<dbReference type="InterPro" id="IPR051325">
    <property type="entry name" value="Nudix_hydrolase_domain"/>
</dbReference>
<dbReference type="PROSITE" id="PS51462">
    <property type="entry name" value="NUDIX"/>
    <property type="match status" value="1"/>
</dbReference>
<dbReference type="InterPro" id="IPR000086">
    <property type="entry name" value="NUDIX_hydrolase_dom"/>
</dbReference>
<dbReference type="Proteomes" id="UP000178372">
    <property type="component" value="Unassembled WGS sequence"/>
</dbReference>
<dbReference type="EMBL" id="MFZF01000016">
    <property type="protein sequence ID" value="OGK16547.1"/>
    <property type="molecule type" value="Genomic_DNA"/>
</dbReference>
<proteinExistence type="predicted"/>
<evidence type="ECO:0000259" key="2">
    <source>
        <dbReference type="PROSITE" id="PS51462"/>
    </source>
</evidence>
<protein>
    <recommendedName>
        <fullName evidence="2">Nudix hydrolase domain-containing protein</fullName>
    </recommendedName>
</protein>
<dbReference type="Gene3D" id="3.90.79.10">
    <property type="entry name" value="Nucleoside Triphosphate Pyrophosphohydrolase"/>
    <property type="match status" value="1"/>
</dbReference>
<evidence type="ECO:0000313" key="3">
    <source>
        <dbReference type="EMBL" id="OGK16547.1"/>
    </source>
</evidence>
<feature type="domain" description="Nudix hydrolase" evidence="2">
    <location>
        <begin position="2"/>
        <end position="137"/>
    </location>
</feature>
<comment type="caution">
    <text evidence="3">The sequence shown here is derived from an EMBL/GenBank/DDBJ whole genome shotgun (WGS) entry which is preliminary data.</text>
</comment>
<dbReference type="AlphaFoldDB" id="A0A1F7GCF3"/>